<evidence type="ECO:0000313" key="1">
    <source>
        <dbReference type="EMBL" id="GET35149.1"/>
    </source>
</evidence>
<sequence length="191" mass="22716">MNPEMNKLTDTIRNIASLDDTTESAILAKFKVEELKKGQLLLKESRICNKLWFIISGTIRQYMIIDGVEVTKWFYIDNQWATSHYSYFEQEPAFDYLEVYEDSVVCSITYDDEKELLNYLPYSKYHVVLLRHYLASLNYFMRNYKQMTAADKYRFFLENYPEVLHRIKLKDLASLIGISQETLSRVRAKLQ</sequence>
<reference evidence="1 2" key="1">
    <citation type="submission" date="2019-10" db="EMBL/GenBank/DDBJ databases">
        <title>Prolixibacter strains distinguished by the presence of nitrate reductase genes were adept at nitrate-dependent anaerobic corrosion of metallic iron and carbon steel.</title>
        <authorList>
            <person name="Iino T."/>
            <person name="Shono N."/>
            <person name="Ito K."/>
            <person name="Nakamura R."/>
            <person name="Sueoka K."/>
            <person name="Harayama S."/>
            <person name="Ohkuma M."/>
        </authorList>
    </citation>
    <scope>NUCLEOTIDE SEQUENCE [LARGE SCALE GENOMIC DNA]</scope>
    <source>
        <strain evidence="1 2">JCM 13498</strain>
    </source>
</reference>
<dbReference type="AlphaFoldDB" id="A0A5M4B4Q1"/>
<dbReference type="EMBL" id="BLAX01000001">
    <property type="protein sequence ID" value="GET35149.1"/>
    <property type="molecule type" value="Genomic_DNA"/>
</dbReference>
<comment type="caution">
    <text evidence="1">The sequence shown here is derived from an EMBL/GenBank/DDBJ whole genome shotgun (WGS) entry which is preliminary data.</text>
</comment>
<organism evidence="1 2">
    <name type="scientific">Prolixibacter bellariivorans</name>
    <dbReference type="NCBI Taxonomy" id="314319"/>
    <lineage>
        <taxon>Bacteria</taxon>
        <taxon>Pseudomonadati</taxon>
        <taxon>Bacteroidota</taxon>
        <taxon>Bacteroidia</taxon>
        <taxon>Marinilabiliales</taxon>
        <taxon>Prolixibacteraceae</taxon>
        <taxon>Prolixibacter</taxon>
    </lineage>
</organism>
<dbReference type="InterPro" id="IPR014710">
    <property type="entry name" value="RmlC-like_jellyroll"/>
</dbReference>
<dbReference type="Gene3D" id="2.60.120.10">
    <property type="entry name" value="Jelly Rolls"/>
    <property type="match status" value="1"/>
</dbReference>
<dbReference type="InterPro" id="IPR018490">
    <property type="entry name" value="cNMP-bd_dom_sf"/>
</dbReference>
<evidence type="ECO:0008006" key="3">
    <source>
        <dbReference type="Google" id="ProtNLM"/>
    </source>
</evidence>
<gene>
    <name evidence="1" type="ORF">PbJCM13498_40120</name>
</gene>
<accession>A0A5M4B4Q1</accession>
<dbReference type="SUPFAM" id="SSF51206">
    <property type="entry name" value="cAMP-binding domain-like"/>
    <property type="match status" value="1"/>
</dbReference>
<keyword evidence="2" id="KW-1185">Reference proteome</keyword>
<dbReference type="Proteomes" id="UP000391834">
    <property type="component" value="Unassembled WGS sequence"/>
</dbReference>
<protein>
    <recommendedName>
        <fullName evidence="3">Cyclic nucleotide-binding protein</fullName>
    </recommendedName>
</protein>
<name>A0A5M4B4Q1_9BACT</name>
<proteinExistence type="predicted"/>
<evidence type="ECO:0000313" key="2">
    <source>
        <dbReference type="Proteomes" id="UP000391834"/>
    </source>
</evidence>